<comment type="caution">
    <text evidence="1">The sequence shown here is derived from an EMBL/GenBank/DDBJ whole genome shotgun (WGS) entry which is preliminary data.</text>
</comment>
<reference evidence="1 2" key="1">
    <citation type="submission" date="2016-09" db="EMBL/GenBank/DDBJ databases">
        <title>Couchioplanes caeruleus draft genome sequence.</title>
        <authorList>
            <person name="Sheehan J."/>
            <person name="Caffrey P."/>
        </authorList>
    </citation>
    <scope>NUCLEOTIDE SEQUENCE [LARGE SCALE GENOMIC DNA]</scope>
    <source>
        <strain evidence="1 2">DSM 43634</strain>
    </source>
</reference>
<organism evidence="1 2">
    <name type="scientific">Couchioplanes caeruleus subsp. caeruleus</name>
    <dbReference type="NCBI Taxonomy" id="56427"/>
    <lineage>
        <taxon>Bacteria</taxon>
        <taxon>Bacillati</taxon>
        <taxon>Actinomycetota</taxon>
        <taxon>Actinomycetes</taxon>
        <taxon>Micromonosporales</taxon>
        <taxon>Micromonosporaceae</taxon>
        <taxon>Couchioplanes</taxon>
    </lineage>
</organism>
<keyword evidence="2" id="KW-1185">Reference proteome</keyword>
<evidence type="ECO:0000313" key="1">
    <source>
        <dbReference type="EMBL" id="OJF11088.1"/>
    </source>
</evidence>
<gene>
    <name evidence="1" type="ORF">BG844_28515</name>
</gene>
<dbReference type="Proteomes" id="UP000182486">
    <property type="component" value="Unassembled WGS sequence"/>
</dbReference>
<sequence length="138" mass="15370">MCGSVSAIGLEEHERRLWPQLRERLREPGHMMALMRGALGGDVEVAAVVAVTPQGRVRPLAVLATPQEIVQEIRLVDDLRDSDGAGQDGPRRAKIGDYDVEILLDEGVDGPPRPLAILANPWIDQHLLLFARTLWRRR</sequence>
<dbReference type="EMBL" id="MEIA01000439">
    <property type="protein sequence ID" value="OJF11088.1"/>
    <property type="molecule type" value="Genomic_DNA"/>
</dbReference>
<accession>A0A1K0FEC6</accession>
<name>A0A1K0FEC6_9ACTN</name>
<dbReference type="AlphaFoldDB" id="A0A1K0FEC6"/>
<protein>
    <submittedName>
        <fullName evidence="1">Uncharacterized protein</fullName>
    </submittedName>
</protein>
<evidence type="ECO:0000313" key="2">
    <source>
        <dbReference type="Proteomes" id="UP000182486"/>
    </source>
</evidence>
<proteinExistence type="predicted"/>